<dbReference type="Pfam" id="PF14882">
    <property type="entry name" value="INT_rpt"/>
    <property type="match status" value="3"/>
</dbReference>
<evidence type="ECO:0000256" key="1">
    <source>
        <dbReference type="ARBA" id="ARBA00023172"/>
    </source>
</evidence>
<dbReference type="InterPro" id="IPR028229">
    <property type="entry name" value="Integrase_rpt"/>
</dbReference>
<dbReference type="SUPFAM" id="SSF56349">
    <property type="entry name" value="DNA breaking-rejoining enzymes"/>
    <property type="match status" value="1"/>
</dbReference>
<evidence type="ECO:0000313" key="2">
    <source>
        <dbReference type="EMBL" id="AAZ25294.1"/>
    </source>
</evidence>
<dbReference type="InterPro" id="IPR013762">
    <property type="entry name" value="Integrase-like_cat_sf"/>
</dbReference>
<dbReference type="RefSeq" id="WP_011041060.1">
    <property type="nucleotide sequence ID" value="NC_003910.7"/>
</dbReference>
<sequence>MSNHRDKFYITWEEASKATIVLDCAYKKDYLEKYKSDPKLPSNPQRSYPEFKEKGGWSAYLSTGDKFYRTWAEASKAAIALGFNRSGHYFNGYKKDPKLHSDPSVHYPDFYKKGGWAGFLGNPVPTPKHETWEEASAAAIKLGITNTHEYKALYKKDPLLPSDPQRSYQDVWDKNGGWSGFFGRQLGSIDTSKMLKVLEIIDIEGYAEIDHVKLPKDPLKTYDLETFEELLTLKVYDLAQVKAYCERKGFQEVAEYRKASSDQQHLNNATPIGIKGYVSGKSIISKLTNFERATKEHPDYSQWFDMAIKFALLGKNIRKKKVILFNFVMEYLVDLEQPTQPAAFFARKHAPPLLTSFMEKQPKFAQSITGINILKDFIEDTFHRCCQDEDDDGISVVLPGFINKWSRIISTVEPVKIDRPDKSEKWPLAMNYIDRAAKFLVPDSAKTFQDVMQLECDWFIVDESIIDKDDLNCVWRTKMINSGYGKKMRYQMWSPVRTLALFVLFSMPLRGQQICWLDSGEADTEIPIINAQDEVVWVKNDHHLINDVNKRTERQGFLRRFKDAKKTTVTNDKGIEETRREDIIGSYITTNKTSKDGKGYEVAYMPIHLIKWMIRLREWQSKYNPIDKLTSWESVALINEKNNKILKAMKSQAFLFRDPDTLHAEDKCQPIGRDKAMSNTFSWVLYQIQDKDIPLAYLPEGKSDCQMNNYKSDFTPHGMRVSFISAYILDAKLPISIVAALVGHASIVMTIYYTVTTNQDYYEMLSAGHQAALTAAPARIAGLIKNKQLKLSSSDFFDSNGQPVKPMYDKAPYAALGFKDFGICPVACSKCHEGGDEVKPGLNVFGPVRSGYLGPSNCFVCRFFITGPGYIGGLKTMLAEVGLEAKESGKRMEKFREEREELEYLQYRSRKDDLPFEHEAKLNNILTLHQQEQEKFDALSYDASTIAIMGYRCSKLLQNQSENAENKGHQLILQEGNPMLGVKIDEVSEFAHMTEICQNAEIYACANPSRALPKRTKMLDMFALNNGFSPKIFLLSDEDQLKVGNQITSIMLNRLNGSWDDAERLMDGTVTLKDLGLSGKEIMEPVTLALNHWTPEAQVRIEVINV</sequence>
<keyword evidence="1" id="KW-0233">DNA recombination</keyword>
<dbReference type="Proteomes" id="UP000000547">
    <property type="component" value="Chromosome"/>
</dbReference>
<protein>
    <submittedName>
        <fullName evidence="2">Putative site-specific recombinase, phage integrase family</fullName>
    </submittedName>
</protein>
<dbReference type="GO" id="GO:0015074">
    <property type="term" value="P:DNA integration"/>
    <property type="evidence" value="ECO:0007669"/>
    <property type="project" value="InterPro"/>
</dbReference>
<dbReference type="AlphaFoldDB" id="Q48AG0"/>
<dbReference type="KEGG" id="cps:CPS_0185"/>
<dbReference type="InterPro" id="IPR011010">
    <property type="entry name" value="DNA_brk_join_enz"/>
</dbReference>
<dbReference type="GO" id="GO:0006310">
    <property type="term" value="P:DNA recombination"/>
    <property type="evidence" value="ECO:0007669"/>
    <property type="project" value="UniProtKB-KW"/>
</dbReference>
<accession>Q48AG0</accession>
<dbReference type="STRING" id="167879.CPS_0185"/>
<reference evidence="2" key="1">
    <citation type="journal article" date="2005" name="Proc. Natl. Acad. Sci. U.S.A.">
        <title>The psychrophilic lifestyle as revealed by the genome sequence of Colwellia psychrerythraea 34H through genomic and proteomic analyses.</title>
        <authorList>
            <person name="Methe B.A."/>
            <person name="Nelson K.E."/>
            <person name="Deming J.W."/>
            <person name="Momen B."/>
            <person name="Melamud E."/>
            <person name="Zhang X."/>
            <person name="Moult J."/>
            <person name="Madupu R."/>
            <person name="Nelson W.C."/>
            <person name="Dodson R.J."/>
            <person name="Brinkac L.M."/>
            <person name="Daugherty S.C."/>
            <person name="Durkin A.S."/>
            <person name="DeBoy R.T."/>
            <person name="Kolonay J.F."/>
            <person name="Sullivan S.A."/>
            <person name="Zhou L."/>
            <person name="Davidsen T.M."/>
            <person name="Wu M."/>
            <person name="Huston A.L."/>
            <person name="Lewis M."/>
            <person name="Weaver B."/>
            <person name="Weidman J.F."/>
            <person name="Khouri H."/>
            <person name="Utterback T.R."/>
            <person name="Feldblyum T.V."/>
            <person name="Fraser C.M."/>
        </authorList>
    </citation>
    <scope>NUCLEOTIDE SEQUENCE [LARGE SCALE GENOMIC DNA]</scope>
    <source>
        <strain evidence="2">34H</strain>
    </source>
</reference>
<organism evidence="2 3">
    <name type="scientific">Colwellia psychrerythraea (strain 34H / ATCC BAA-681)</name>
    <name type="common">Vibrio psychroerythus</name>
    <dbReference type="NCBI Taxonomy" id="167879"/>
    <lineage>
        <taxon>Bacteria</taxon>
        <taxon>Pseudomonadati</taxon>
        <taxon>Pseudomonadota</taxon>
        <taxon>Gammaproteobacteria</taxon>
        <taxon>Alteromonadales</taxon>
        <taxon>Colwelliaceae</taxon>
        <taxon>Colwellia</taxon>
    </lineage>
</organism>
<evidence type="ECO:0000313" key="3">
    <source>
        <dbReference type="Proteomes" id="UP000000547"/>
    </source>
</evidence>
<proteinExistence type="predicted"/>
<dbReference type="Pfam" id="PF13009">
    <property type="entry name" value="Integrase_2"/>
    <property type="match status" value="1"/>
</dbReference>
<name>Q48AG0_COLP3</name>
<dbReference type="HOGENOM" id="CLU_002677_0_0_6"/>
<dbReference type="Gene3D" id="1.10.443.10">
    <property type="entry name" value="Intergrase catalytic core"/>
    <property type="match status" value="1"/>
</dbReference>
<gene>
    <name evidence="2" type="ordered locus">CPS_0185</name>
</gene>
<dbReference type="InterPro" id="IPR024965">
    <property type="entry name" value="Putative_integrase"/>
</dbReference>
<dbReference type="GO" id="GO:0003677">
    <property type="term" value="F:DNA binding"/>
    <property type="evidence" value="ECO:0007669"/>
    <property type="project" value="InterPro"/>
</dbReference>
<dbReference type="EMBL" id="CP000083">
    <property type="protein sequence ID" value="AAZ25294.1"/>
    <property type="molecule type" value="Genomic_DNA"/>
</dbReference>